<dbReference type="GO" id="GO:0006508">
    <property type="term" value="P:proteolysis"/>
    <property type="evidence" value="ECO:0007669"/>
    <property type="project" value="InterPro"/>
</dbReference>
<gene>
    <name evidence="5" type="ORF">CMV_008500</name>
</gene>
<organism evidence="5 6">
    <name type="scientific">Castanea mollissima</name>
    <name type="common">Chinese chestnut</name>
    <dbReference type="NCBI Taxonomy" id="60419"/>
    <lineage>
        <taxon>Eukaryota</taxon>
        <taxon>Viridiplantae</taxon>
        <taxon>Streptophyta</taxon>
        <taxon>Embryophyta</taxon>
        <taxon>Tracheophyta</taxon>
        <taxon>Spermatophyta</taxon>
        <taxon>Magnoliopsida</taxon>
        <taxon>eudicotyledons</taxon>
        <taxon>Gunneridae</taxon>
        <taxon>Pentapetalae</taxon>
        <taxon>rosids</taxon>
        <taxon>fabids</taxon>
        <taxon>Fagales</taxon>
        <taxon>Fagaceae</taxon>
        <taxon>Castanea</taxon>
    </lineage>
</organism>
<comment type="caution">
    <text evidence="5">The sequence shown here is derived from an EMBL/GenBank/DDBJ whole genome shotgun (WGS) entry which is preliminary data.</text>
</comment>
<evidence type="ECO:0000259" key="3">
    <source>
        <dbReference type="Pfam" id="PF14541"/>
    </source>
</evidence>
<dbReference type="Proteomes" id="UP000737018">
    <property type="component" value="Unassembled WGS sequence"/>
</dbReference>
<keyword evidence="6" id="KW-1185">Reference proteome</keyword>
<accession>A0A8J4RG30</accession>
<evidence type="ECO:0000259" key="4">
    <source>
        <dbReference type="Pfam" id="PF14543"/>
    </source>
</evidence>
<dbReference type="EMBL" id="JRKL02000888">
    <property type="protein sequence ID" value="KAF3967509.1"/>
    <property type="molecule type" value="Genomic_DNA"/>
</dbReference>
<protein>
    <recommendedName>
        <fullName evidence="7">Xylanase inhibitor C-terminal domain-containing protein</fullName>
    </recommendedName>
</protein>
<dbReference type="Gene3D" id="2.40.70.10">
    <property type="entry name" value="Acid Proteases"/>
    <property type="match status" value="2"/>
</dbReference>
<comment type="similarity">
    <text evidence="1">Belongs to the peptidase A1 family.</text>
</comment>
<evidence type="ECO:0000313" key="5">
    <source>
        <dbReference type="EMBL" id="KAF3967509.1"/>
    </source>
</evidence>
<dbReference type="InterPro" id="IPR001461">
    <property type="entry name" value="Aspartic_peptidase_A1"/>
</dbReference>
<sequence length="336" mass="35622">MSNVMMSRVLDFITQSKPFQHSKHPLQKTTPPTNTPSKHTSKPRSNPRSYSSTSAPPSPGSTVTKTTLPPPSPTSPATPPSALPSAPSPAPGPACANSTCALFPENPLTRRATLANALLDSLALPTTDGSTQLSQLGGLVPDFLFSCSQTSLLQRGRRFGRSNFSIPAQVCRSLSLPRSFALCLSGSRSQPGPVFLGSGGPSFFNSKIDLSKSLIYTPLILNPVGSTVITYYLQPSDEYFIGLTSIRVNAKAVPINASLLTVDENGFGGTKISTVHPYTVLETSIYKAFADLFVKEALGLNLTATATAVNPFGVCYAGKDIMSTRVGPDRRSRDAK</sequence>
<reference evidence="5" key="1">
    <citation type="submission" date="2020-03" db="EMBL/GenBank/DDBJ databases">
        <title>Castanea mollissima Vanexum genome sequencing.</title>
        <authorList>
            <person name="Staton M."/>
        </authorList>
    </citation>
    <scope>NUCLEOTIDE SEQUENCE</scope>
    <source>
        <tissue evidence="5">Leaf</tissue>
    </source>
</reference>
<proteinExistence type="inferred from homology"/>
<dbReference type="InterPro" id="IPR032799">
    <property type="entry name" value="TAXi_C"/>
</dbReference>
<evidence type="ECO:0000256" key="1">
    <source>
        <dbReference type="ARBA" id="ARBA00007447"/>
    </source>
</evidence>
<name>A0A8J4RG30_9ROSI</name>
<dbReference type="Pfam" id="PF14543">
    <property type="entry name" value="TAXi_N"/>
    <property type="match status" value="1"/>
</dbReference>
<dbReference type="SUPFAM" id="SSF50630">
    <property type="entry name" value="Acid proteases"/>
    <property type="match status" value="1"/>
</dbReference>
<feature type="compositionally biased region" description="Pro residues" evidence="2">
    <location>
        <begin position="68"/>
        <end position="91"/>
    </location>
</feature>
<feature type="domain" description="Xylanase inhibitor C-terminal" evidence="3">
    <location>
        <begin position="238"/>
        <end position="329"/>
    </location>
</feature>
<evidence type="ECO:0008006" key="7">
    <source>
        <dbReference type="Google" id="ProtNLM"/>
    </source>
</evidence>
<dbReference type="Pfam" id="PF14541">
    <property type="entry name" value="TAXi_C"/>
    <property type="match status" value="1"/>
</dbReference>
<dbReference type="GO" id="GO:0004190">
    <property type="term" value="F:aspartic-type endopeptidase activity"/>
    <property type="evidence" value="ECO:0007669"/>
    <property type="project" value="InterPro"/>
</dbReference>
<dbReference type="InterPro" id="IPR032861">
    <property type="entry name" value="TAXi_N"/>
</dbReference>
<dbReference type="InterPro" id="IPR021109">
    <property type="entry name" value="Peptidase_aspartic_dom_sf"/>
</dbReference>
<feature type="compositionally biased region" description="Low complexity" evidence="2">
    <location>
        <begin position="47"/>
        <end position="67"/>
    </location>
</feature>
<feature type="compositionally biased region" description="Polar residues" evidence="2">
    <location>
        <begin position="27"/>
        <end position="46"/>
    </location>
</feature>
<dbReference type="OrthoDB" id="1904546at2759"/>
<dbReference type="AlphaFoldDB" id="A0A8J4RG30"/>
<feature type="domain" description="Xylanase inhibitor N-terminal" evidence="4">
    <location>
        <begin position="64"/>
        <end position="198"/>
    </location>
</feature>
<dbReference type="PANTHER" id="PTHR47965:SF6">
    <property type="entry name" value="ASPARTIC PROTEINASE GIP1-RELATED"/>
    <property type="match status" value="1"/>
</dbReference>
<evidence type="ECO:0000256" key="2">
    <source>
        <dbReference type="SAM" id="MobiDB-lite"/>
    </source>
</evidence>
<dbReference type="PANTHER" id="PTHR47965">
    <property type="entry name" value="ASPARTYL PROTEASE-RELATED"/>
    <property type="match status" value="1"/>
</dbReference>
<feature type="region of interest" description="Disordered" evidence="2">
    <location>
        <begin position="15"/>
        <end position="91"/>
    </location>
</feature>
<evidence type="ECO:0000313" key="6">
    <source>
        <dbReference type="Proteomes" id="UP000737018"/>
    </source>
</evidence>